<feature type="transmembrane region" description="Helical" evidence="1">
    <location>
        <begin position="157"/>
        <end position="181"/>
    </location>
</feature>
<keyword evidence="1" id="KW-0812">Transmembrane</keyword>
<feature type="transmembrane region" description="Helical" evidence="1">
    <location>
        <begin position="105"/>
        <end position="131"/>
    </location>
</feature>
<keyword evidence="1" id="KW-0472">Membrane</keyword>
<accession>A0A724EEV6</accession>
<proteinExistence type="predicted"/>
<comment type="caution">
    <text evidence="2">The sequence shown here is derived from an EMBL/GenBank/DDBJ whole genome shotgun (WGS) entry which is preliminary data.</text>
</comment>
<dbReference type="AlphaFoldDB" id="A0A724EEV6"/>
<sequence>MSSKINICEVLIGHFRTLKDADTKKISIWDIFTFIILPFIIAASFSIFGTGITKDLISLLVNFSAILTALLLSVLVLVYDQESKIRQRKDTDTFYESKKSLLTELYYNICYSILCGVLLVVLCFIVSLFSIDPSGYFYAKTHEYFFDLINTTLKFNVLSYLLCPLIIYVCVHLILNIIMIVKRMHALLTLDTNS</sequence>
<evidence type="ECO:0000256" key="1">
    <source>
        <dbReference type="SAM" id="Phobius"/>
    </source>
</evidence>
<protein>
    <submittedName>
        <fullName evidence="2">Uncharacterized protein</fullName>
    </submittedName>
</protein>
<name>A0A724EEV6_SALET</name>
<organism evidence="2">
    <name type="scientific">Salmonella enterica subsp. enterica serovar Litchfield</name>
    <dbReference type="NCBI Taxonomy" id="486998"/>
    <lineage>
        <taxon>Bacteria</taxon>
        <taxon>Pseudomonadati</taxon>
        <taxon>Pseudomonadota</taxon>
        <taxon>Gammaproteobacteria</taxon>
        <taxon>Enterobacterales</taxon>
        <taxon>Enterobacteriaceae</taxon>
        <taxon>Salmonella</taxon>
    </lineage>
</organism>
<feature type="transmembrane region" description="Helical" evidence="1">
    <location>
        <begin position="56"/>
        <end position="79"/>
    </location>
</feature>
<reference evidence="2" key="1">
    <citation type="journal article" date="2018" name="Genome Biol.">
        <title>SKESA: strategic k-mer extension for scrupulous assemblies.</title>
        <authorList>
            <person name="Souvorov A."/>
            <person name="Agarwala R."/>
            <person name="Lipman D.J."/>
        </authorList>
    </citation>
    <scope>NUCLEOTIDE SEQUENCE</scope>
    <source>
        <strain evidence="2">Sam_7c0fa56e-03ec-4b65-840c-a2124bef3450</strain>
    </source>
</reference>
<keyword evidence="1" id="KW-1133">Transmembrane helix</keyword>
<dbReference type="EMBL" id="DAAQNM010000007">
    <property type="protein sequence ID" value="HAE0081149.1"/>
    <property type="molecule type" value="Genomic_DNA"/>
</dbReference>
<feature type="transmembrane region" description="Helical" evidence="1">
    <location>
        <begin position="26"/>
        <end position="50"/>
    </location>
</feature>
<gene>
    <name evidence="2" type="ORF">G2166_11620</name>
</gene>
<evidence type="ECO:0000313" key="2">
    <source>
        <dbReference type="EMBL" id="HAE0081149.1"/>
    </source>
</evidence>
<reference evidence="2" key="2">
    <citation type="submission" date="2019-01" db="EMBL/GenBank/DDBJ databases">
        <authorList>
            <consortium name="NCBI Pathogen Detection Project"/>
        </authorList>
    </citation>
    <scope>NUCLEOTIDE SEQUENCE</scope>
    <source>
        <strain evidence="2">Sam_7c0fa56e-03ec-4b65-840c-a2124bef3450</strain>
    </source>
</reference>